<keyword evidence="10" id="KW-1185">Reference proteome</keyword>
<protein>
    <recommendedName>
        <fullName evidence="8">Gustatory receptor</fullName>
    </recommendedName>
</protein>
<feature type="transmembrane region" description="Helical" evidence="8">
    <location>
        <begin position="267"/>
        <end position="286"/>
    </location>
</feature>
<evidence type="ECO:0000256" key="8">
    <source>
        <dbReference type="RuleBase" id="RU363108"/>
    </source>
</evidence>
<dbReference type="EMBL" id="CAXAJV020001288">
    <property type="protein sequence ID" value="CAL7938523.1"/>
    <property type="molecule type" value="Genomic_DNA"/>
</dbReference>
<accession>A0ABP1NFJ0</accession>
<feature type="transmembrane region" description="Helical" evidence="8">
    <location>
        <begin position="426"/>
        <end position="443"/>
    </location>
</feature>
<comment type="caution">
    <text evidence="9">The sequence shown here is derived from an EMBL/GenBank/DDBJ whole genome shotgun (WGS) entry which is preliminary data.</text>
</comment>
<comment type="similarity">
    <text evidence="8">Belongs to the insect chemoreceptor superfamily. Gustatory receptor (GR) family.</text>
</comment>
<dbReference type="Proteomes" id="UP001642520">
    <property type="component" value="Unassembled WGS sequence"/>
</dbReference>
<sequence>MSALVRHRDSIGETSLGMEEEEIAVRVENGRANPERTLRPIMYASWLLGVGVGRPKNSPKWMTMLIRAIHFAVCSVIVAFSAMDFADFGKEFTSELFEIMYCVNETGRHLAAYYYVYHIIRHYDKWAELMEILERFDENVGKGSAPIDDRSVRIGQILAILLVLLFGPISLIAHVLYYYLTAPDQIFASDLLLYYTIAQTLINSFVFDIVVYAIRQRFRAIGETMGQSSNERFGIYRIASKIRRIRRLYNELCCAVTTVNEIYGVDLLLCSTNAFVLVVAKLFRIYMSAVERKNGFIFLNNVIWMIYGGQLVAMCWVCTLTHREINKIGLCVSEFALNGNRETVVKSDQLASSRNFWNEEPRQRLERAATTTTTSSSSHCRSPIRDELNDFSLELHRYRLAFTACDYFEMDNSLLTRVSEINRRKYSFVSVITTYLIILVQFYKPERYFGRAENE</sequence>
<keyword evidence="2 8" id="KW-1003">Cell membrane</keyword>
<evidence type="ECO:0000256" key="3">
    <source>
        <dbReference type="ARBA" id="ARBA00022692"/>
    </source>
</evidence>
<comment type="caution">
    <text evidence="8">Lacks conserved residue(s) required for the propagation of feature annotation.</text>
</comment>
<dbReference type="Pfam" id="PF08395">
    <property type="entry name" value="7tm_7"/>
    <property type="match status" value="2"/>
</dbReference>
<keyword evidence="5 8" id="KW-0472">Membrane</keyword>
<evidence type="ECO:0000256" key="4">
    <source>
        <dbReference type="ARBA" id="ARBA00022989"/>
    </source>
</evidence>
<keyword evidence="7 8" id="KW-0807">Transducer</keyword>
<dbReference type="InterPro" id="IPR013604">
    <property type="entry name" value="7TM_chemorcpt"/>
</dbReference>
<comment type="function">
    <text evidence="8">Gustatory receptor which mediates acceptance or avoidance behavior, depending on its substrates.</text>
</comment>
<feature type="transmembrane region" description="Helical" evidence="8">
    <location>
        <begin position="298"/>
        <end position="318"/>
    </location>
</feature>
<organism evidence="9 10">
    <name type="scientific">Xylocopa violacea</name>
    <name type="common">Violet carpenter bee</name>
    <name type="synonym">Apis violacea</name>
    <dbReference type="NCBI Taxonomy" id="135666"/>
    <lineage>
        <taxon>Eukaryota</taxon>
        <taxon>Metazoa</taxon>
        <taxon>Ecdysozoa</taxon>
        <taxon>Arthropoda</taxon>
        <taxon>Hexapoda</taxon>
        <taxon>Insecta</taxon>
        <taxon>Pterygota</taxon>
        <taxon>Neoptera</taxon>
        <taxon>Endopterygota</taxon>
        <taxon>Hymenoptera</taxon>
        <taxon>Apocrita</taxon>
        <taxon>Aculeata</taxon>
        <taxon>Apoidea</taxon>
        <taxon>Anthophila</taxon>
        <taxon>Apidae</taxon>
        <taxon>Xylocopa</taxon>
        <taxon>Xylocopa</taxon>
    </lineage>
</organism>
<proteinExistence type="inferred from homology"/>
<evidence type="ECO:0000313" key="9">
    <source>
        <dbReference type="EMBL" id="CAL7938523.1"/>
    </source>
</evidence>
<evidence type="ECO:0000313" key="10">
    <source>
        <dbReference type="Proteomes" id="UP001642520"/>
    </source>
</evidence>
<keyword evidence="4 8" id="KW-1133">Transmembrane helix</keyword>
<keyword evidence="3 8" id="KW-0812">Transmembrane</keyword>
<reference evidence="9 10" key="1">
    <citation type="submission" date="2024-08" db="EMBL/GenBank/DDBJ databases">
        <authorList>
            <person name="Will J Nash"/>
            <person name="Angela Man"/>
            <person name="Seanna McTaggart"/>
            <person name="Kendall Baker"/>
            <person name="Tom Barker"/>
            <person name="Leah Catchpole"/>
            <person name="Alex Durrant"/>
            <person name="Karim Gharbi"/>
            <person name="Naomi Irish"/>
            <person name="Gemy Kaithakottil"/>
            <person name="Debby Ku"/>
            <person name="Aaliyah Providence"/>
            <person name="Felix Shaw"/>
            <person name="David Swarbreck"/>
            <person name="Chris Watkins"/>
            <person name="Ann M. McCartney"/>
            <person name="Giulio Formenti"/>
            <person name="Alice Mouton"/>
            <person name="Noel Vella"/>
            <person name="Bjorn M von Reumont"/>
            <person name="Adriana Vella"/>
            <person name="Wilfried Haerty"/>
        </authorList>
    </citation>
    <scope>NUCLEOTIDE SEQUENCE [LARGE SCALE GENOMIC DNA]</scope>
</reference>
<feature type="transmembrane region" description="Helical" evidence="8">
    <location>
        <begin position="192"/>
        <end position="214"/>
    </location>
</feature>
<evidence type="ECO:0000256" key="5">
    <source>
        <dbReference type="ARBA" id="ARBA00023136"/>
    </source>
</evidence>
<evidence type="ECO:0000256" key="1">
    <source>
        <dbReference type="ARBA" id="ARBA00004651"/>
    </source>
</evidence>
<name>A0ABP1NFJ0_XYLVO</name>
<gene>
    <name evidence="9" type="ORF">XYLVIOL_LOCUS3332</name>
</gene>
<comment type="subcellular location">
    <subcellularLocation>
        <location evidence="1 8">Cell membrane</location>
        <topology evidence="1 8">Multi-pass membrane protein</topology>
    </subcellularLocation>
</comment>
<dbReference type="PANTHER" id="PTHR21143">
    <property type="entry name" value="INVERTEBRATE GUSTATORY RECEPTOR"/>
    <property type="match status" value="1"/>
</dbReference>
<feature type="transmembrane region" description="Helical" evidence="8">
    <location>
        <begin position="157"/>
        <end position="180"/>
    </location>
</feature>
<evidence type="ECO:0000256" key="7">
    <source>
        <dbReference type="ARBA" id="ARBA00023224"/>
    </source>
</evidence>
<dbReference type="PANTHER" id="PTHR21143:SF133">
    <property type="entry name" value="GUSTATORY AND PHEROMONE RECEPTOR 32A-RELATED"/>
    <property type="match status" value="1"/>
</dbReference>
<evidence type="ECO:0000256" key="2">
    <source>
        <dbReference type="ARBA" id="ARBA00022475"/>
    </source>
</evidence>
<keyword evidence="6 8" id="KW-0675">Receptor</keyword>
<evidence type="ECO:0000256" key="6">
    <source>
        <dbReference type="ARBA" id="ARBA00023170"/>
    </source>
</evidence>